<dbReference type="KEGG" id="smac:SMDB11_4555"/>
<dbReference type="RefSeq" id="WP_025305063.1">
    <property type="nucleotide sequence ID" value="NZ_HG326223.1"/>
</dbReference>
<sequence>MSNEKDTVDYTVRGFTKSFDTTLTHLSILRNKPKSVILRELLEEQLTDRIKTFGALSQLVAGMDEVLASHFGAKLSENPLENHFGTKYNLAMCDVLDIKTDEQLQQIQIRNTPYITARADQVMAGCKTVIKGQSLWFALFAELAFSDEEVVRRGWNEVFYSIDEDRYYSYYEHVNQLRSMRGMSSIQAEKNDFTHEGRLCRLNVTKPASYQYGAWRVSISLKDGVNVTEPDVLTGLHYPRLPHRLVIADRDEPYCSVASGEEDNEPGFRFVDGVCELDVYSNGKPERSNPTPMTKVAEALAAEIDARLKPFTG</sequence>
<reference evidence="1 2" key="1">
    <citation type="submission" date="2013-06" db="EMBL/GenBank/DDBJ databases">
        <authorList>
            <person name="Aslett M."/>
        </authorList>
    </citation>
    <scope>NUCLEOTIDE SEQUENCE [LARGE SCALE GENOMIC DNA]</scope>
    <source>
        <strain evidence="1 2">Db11</strain>
    </source>
</reference>
<gene>
    <name evidence="1" type="ORF">SMDB11_4555</name>
</gene>
<protein>
    <submittedName>
        <fullName evidence="1">Uncharacterized protein</fullName>
    </submittedName>
</protein>
<dbReference type="Proteomes" id="UP000018979">
    <property type="component" value="Chromosome I"/>
</dbReference>
<reference evidence="2" key="2">
    <citation type="submission" date="2013-11" db="EMBL/GenBank/DDBJ databases">
        <title>Genome sequences of clinical and environmental isolates of Serratia marcescens.</title>
        <authorList>
            <person name="Iguchi A."/>
            <person name="Komatsu H."/>
            <person name="Nagaya Y."/>
            <person name="Ogura Y."/>
            <person name="Katsura K."/>
            <person name="Kurokawa K."/>
            <person name="Ooka T."/>
            <person name="Hattori M."/>
            <person name="Gotoh N."/>
            <person name="Thomson N."/>
            <person name="Hayashi T."/>
        </authorList>
    </citation>
    <scope>NUCLEOTIDE SEQUENCE [LARGE SCALE GENOMIC DNA]</scope>
    <source>
        <strain evidence="2">Db11</strain>
    </source>
</reference>
<evidence type="ECO:0000313" key="1">
    <source>
        <dbReference type="EMBL" id="CDG15115.1"/>
    </source>
</evidence>
<accession>A0ABC9IRW9</accession>
<dbReference type="EMBL" id="HG326223">
    <property type="protein sequence ID" value="CDG15115.1"/>
    <property type="molecule type" value="Genomic_DNA"/>
</dbReference>
<evidence type="ECO:0000313" key="2">
    <source>
        <dbReference type="Proteomes" id="UP000018979"/>
    </source>
</evidence>
<proteinExistence type="predicted"/>
<reference evidence="1 2" key="3">
    <citation type="journal article" date="2014" name="Genome Biol. Evol.">
        <title>Genome evolution and plasticity of Serratia marcescens, an important multidrug-resistant nosocomial pathogen.</title>
        <authorList>
            <person name="Iguchi A."/>
            <person name="Nagaya Y."/>
            <person name="Pradel E."/>
            <person name="Ooka T."/>
            <person name="Ogura Y."/>
            <person name="Katsura K."/>
            <person name="Kurokawa K."/>
            <person name="Oshima K."/>
            <person name="Hattori M."/>
            <person name="Parkhill J."/>
            <person name="Sebaihia M."/>
            <person name="Coulthurst S.J."/>
            <person name="Gotoh N."/>
            <person name="Thomson N.R."/>
            <person name="Ewbank J.J."/>
            <person name="Hayashi T."/>
        </authorList>
    </citation>
    <scope>NUCLEOTIDE SEQUENCE [LARGE SCALE GENOMIC DNA]</scope>
    <source>
        <strain evidence="1 2">Db11</strain>
    </source>
</reference>
<organism evidence="1 2">
    <name type="scientific">Serratia marcescens subsp. marcescens Db11</name>
    <dbReference type="NCBI Taxonomy" id="273526"/>
    <lineage>
        <taxon>Bacteria</taxon>
        <taxon>Pseudomonadati</taxon>
        <taxon>Pseudomonadota</taxon>
        <taxon>Gammaproteobacteria</taxon>
        <taxon>Enterobacterales</taxon>
        <taxon>Yersiniaceae</taxon>
        <taxon>Serratia</taxon>
    </lineage>
</organism>
<name>A0ABC9IRW9_SERMA</name>
<dbReference type="AlphaFoldDB" id="A0ABC9IRW9"/>